<dbReference type="EMBL" id="JAPFFM010000002">
    <property type="protein sequence ID" value="KAJ6771811.1"/>
    <property type="molecule type" value="Genomic_DNA"/>
</dbReference>
<dbReference type="InterPro" id="IPR036273">
    <property type="entry name" value="CRAL/TRIO_N_dom_sf"/>
</dbReference>
<gene>
    <name evidence="1" type="ORF">OIU74_018120</name>
</gene>
<proteinExistence type="predicted"/>
<dbReference type="PANTHER" id="PTHR46277:SF7">
    <property type="entry name" value="CRAL-TRIO DOMAIN-CONTAINING PROTEIN"/>
    <property type="match status" value="1"/>
</dbReference>
<accession>A0A9Q0WR08</accession>
<sequence>MDKTLQEIALTQLRKSVQKLGSSTELKFSSLSSLFFWFAKVWDPTLMRFLIARSMDPAKAEKMFIEWQKWRTSPVPNGSIPDSEVEDALGPRKIFLHGLSKDGYPVLLVKANRHFFCWVFRNFIGNMIIS</sequence>
<dbReference type="Proteomes" id="UP001151752">
    <property type="component" value="Chromosome 10"/>
</dbReference>
<dbReference type="PANTHER" id="PTHR46277">
    <property type="entry name" value="OS03G0850700 PROTEIN"/>
    <property type="match status" value="1"/>
</dbReference>
<keyword evidence="2" id="KW-1185">Reference proteome</keyword>
<dbReference type="InterPro" id="IPR036865">
    <property type="entry name" value="CRAL-TRIO_dom_sf"/>
</dbReference>
<dbReference type="AlphaFoldDB" id="A0A9Q0WR08"/>
<dbReference type="Gene3D" id="3.40.525.10">
    <property type="entry name" value="CRAL-TRIO lipid binding domain"/>
    <property type="match status" value="1"/>
</dbReference>
<name>A0A9Q0WR08_9ROSI</name>
<evidence type="ECO:0000313" key="2">
    <source>
        <dbReference type="Proteomes" id="UP001151752"/>
    </source>
</evidence>
<reference evidence="1" key="2">
    <citation type="journal article" date="2023" name="Int. J. Mol. Sci.">
        <title>De Novo Assembly and Annotation of 11 Diverse Shrub Willow (Salix) Genomes Reveals Novel Gene Organization in Sex-Linked Regions.</title>
        <authorList>
            <person name="Hyden B."/>
            <person name="Feng K."/>
            <person name="Yates T.B."/>
            <person name="Jawdy S."/>
            <person name="Cereghino C."/>
            <person name="Smart L.B."/>
            <person name="Muchero W."/>
        </authorList>
    </citation>
    <scope>NUCLEOTIDE SEQUENCE</scope>
    <source>
        <tissue evidence="1">Shoot tip</tissue>
    </source>
</reference>
<protein>
    <submittedName>
        <fullName evidence="1">SEC14 CYTOSOLIC FACTOR-LIKE</fullName>
    </submittedName>
</protein>
<dbReference type="SUPFAM" id="SSF46938">
    <property type="entry name" value="CRAL/TRIO N-terminal domain"/>
    <property type="match status" value="1"/>
</dbReference>
<organism evidence="1 2">
    <name type="scientific">Salix koriyanagi</name>
    <dbReference type="NCBI Taxonomy" id="2511006"/>
    <lineage>
        <taxon>Eukaryota</taxon>
        <taxon>Viridiplantae</taxon>
        <taxon>Streptophyta</taxon>
        <taxon>Embryophyta</taxon>
        <taxon>Tracheophyta</taxon>
        <taxon>Spermatophyta</taxon>
        <taxon>Magnoliopsida</taxon>
        <taxon>eudicotyledons</taxon>
        <taxon>Gunneridae</taxon>
        <taxon>Pentapetalae</taxon>
        <taxon>rosids</taxon>
        <taxon>fabids</taxon>
        <taxon>Malpighiales</taxon>
        <taxon>Salicaceae</taxon>
        <taxon>Saliceae</taxon>
        <taxon>Salix</taxon>
    </lineage>
</organism>
<comment type="caution">
    <text evidence="1">The sequence shown here is derived from an EMBL/GenBank/DDBJ whole genome shotgun (WGS) entry which is preliminary data.</text>
</comment>
<evidence type="ECO:0000313" key="1">
    <source>
        <dbReference type="EMBL" id="KAJ6771811.1"/>
    </source>
</evidence>
<reference evidence="1" key="1">
    <citation type="submission" date="2022-11" db="EMBL/GenBank/DDBJ databases">
        <authorList>
            <person name="Hyden B.L."/>
            <person name="Feng K."/>
            <person name="Yates T."/>
            <person name="Jawdy S."/>
            <person name="Smart L.B."/>
            <person name="Muchero W."/>
        </authorList>
    </citation>
    <scope>NUCLEOTIDE SEQUENCE</scope>
    <source>
        <tissue evidence="1">Shoot tip</tissue>
    </source>
</reference>